<organism evidence="5 6">
    <name type="scientific">Actinospica durhamensis</name>
    <dbReference type="NCBI Taxonomy" id="1508375"/>
    <lineage>
        <taxon>Bacteria</taxon>
        <taxon>Bacillati</taxon>
        <taxon>Actinomycetota</taxon>
        <taxon>Actinomycetes</taxon>
        <taxon>Catenulisporales</taxon>
        <taxon>Actinospicaceae</taxon>
        <taxon>Actinospica</taxon>
    </lineage>
</organism>
<dbReference type="PANTHER" id="PTHR32305">
    <property type="match status" value="1"/>
</dbReference>
<protein>
    <submittedName>
        <fullName evidence="5">RHS repeat protein</fullName>
    </submittedName>
</protein>
<feature type="region of interest" description="Disordered" evidence="2">
    <location>
        <begin position="88"/>
        <end position="148"/>
    </location>
</feature>
<evidence type="ECO:0000313" key="5">
    <source>
        <dbReference type="EMBL" id="MBR7836812.1"/>
    </source>
</evidence>
<evidence type="ECO:0000313" key="6">
    <source>
        <dbReference type="Proteomes" id="UP000675781"/>
    </source>
</evidence>
<evidence type="ECO:0000256" key="1">
    <source>
        <dbReference type="ARBA" id="ARBA00022737"/>
    </source>
</evidence>
<dbReference type="NCBIfam" id="TIGR01643">
    <property type="entry name" value="YD_repeat_2x"/>
    <property type="match status" value="10"/>
</dbReference>
<dbReference type="InterPro" id="IPR045351">
    <property type="entry name" value="DUF6531"/>
</dbReference>
<reference evidence="5" key="1">
    <citation type="submission" date="2021-04" db="EMBL/GenBank/DDBJ databases">
        <title>Genome based classification of Actinospica acidithermotolerans sp. nov., an actinobacterium isolated from an Indonesian hot spring.</title>
        <authorList>
            <person name="Kusuma A.B."/>
            <person name="Putra K.E."/>
            <person name="Nafisah S."/>
            <person name="Loh J."/>
            <person name="Nouioui I."/>
            <person name="Goodfellow M."/>
        </authorList>
    </citation>
    <scope>NUCLEOTIDE SEQUENCE</scope>
    <source>
        <strain evidence="5">CSCA 57</strain>
    </source>
</reference>
<feature type="domain" description="Teneurin-like YD-shell" evidence="4">
    <location>
        <begin position="913"/>
        <end position="1032"/>
    </location>
</feature>
<feature type="domain" description="DUF6531" evidence="3">
    <location>
        <begin position="152"/>
        <end position="224"/>
    </location>
</feature>
<evidence type="ECO:0000259" key="3">
    <source>
        <dbReference type="Pfam" id="PF20148"/>
    </source>
</evidence>
<proteinExistence type="predicted"/>
<dbReference type="Gene3D" id="2.180.10.10">
    <property type="entry name" value="RHS repeat-associated core"/>
    <property type="match status" value="3"/>
</dbReference>
<dbReference type="PANTHER" id="PTHR32305:SF15">
    <property type="entry name" value="PROTEIN RHSA-RELATED"/>
    <property type="match status" value="1"/>
</dbReference>
<keyword evidence="6" id="KW-1185">Reference proteome</keyword>
<dbReference type="EMBL" id="JAGSOG010000163">
    <property type="protein sequence ID" value="MBR7836812.1"/>
    <property type="molecule type" value="Genomic_DNA"/>
</dbReference>
<dbReference type="InterPro" id="IPR056823">
    <property type="entry name" value="TEN-like_YD-shell"/>
</dbReference>
<dbReference type="InterPro" id="IPR050708">
    <property type="entry name" value="T6SS_VgrG/RHS"/>
</dbReference>
<dbReference type="Pfam" id="PF05593">
    <property type="entry name" value="RHS_repeat"/>
    <property type="match status" value="4"/>
</dbReference>
<dbReference type="InterPro" id="IPR006530">
    <property type="entry name" value="YD"/>
</dbReference>
<evidence type="ECO:0000259" key="4">
    <source>
        <dbReference type="Pfam" id="PF25023"/>
    </source>
</evidence>
<sequence>MSDGDISVSTDDIRSAVPGLMDLAQTLQQAGSTLKEISASVKASMSGDSSGATKAISEGAEDVTGAVGDGLSEGARVMEGAGTRLHDYAGSLDSTEGDITDHFNGIHSESEDDFGHDGSGGGRGRPGSDDDPGLDPEKNKEATPTSLCTKAGEPVDVVSGQLIMPTIDLELDALLPLQLYRVYCSQYRDGSWFGASYASTLDQHVSLTADGLRYCDEDGAVLYYAVPMVSGAAVLPEAGARWPLVWDRVAEEILIRDPDSGLVRRFPTAGSGSVFPIGSIADRNGHRVTYQRAASGAPTAVVHSCGYRVDIDVVETSAGARVGGLRVPVDDAEAASRGETVAVRVFEYDDAGRLVGLLDESSLPQVFEYDEHDRLLAWTDRLGFRYSYLYDDRGRVTAGLGDGGVLDSAFAYDERARCTTVTDSLGHPMRYHYDTHYRVIRTVDAIGGTTTSEFDARGQMIASTDEIGRTTRTQYDEHGQPLSVTRPDGSVLGFTYTAQRQVAQIVDRGEPACRFDYDEHGNIVAVTDLFGFVERRTYDEDGRLTSVTDPAGHTRFYECNAAGLVTGVTDELGRTSRTAYDAYGRIVAITDVQDTTEYYRLALDGNLLEWTHGDGTRETFGYDTEGNLVEHVDAIGATTRFTIGPFATMTERVNPDGDVHHFRYDTELQLIAHEHGGSEWTYRYDDAGHLIGETDYNDRTLTYVRDMADQLLEIEDGRGQATRFGYGLLGELTRRQDADGSVTEFTHDELGRLAGVRSVGTGTGTGADTPPVSTIAYGYDRSGRLTSETVDGFTTGYGYDDLGRRITRTLPTGIVSTLGFDQVEQPVELAVGNHQIRFGYDVMGREVTRLLGGGAVLSQSWDVAGRLSHQSLWSERSGGPTNPVQERTFQYRADNMPEAVVDLLRGRRDFALSASGRVTAVRAAQFEEAYGYDALGNILAARDSRLAESDADPAGERAHEGTLLTRAGRNTYTYDERDRLVSRTLRTLSGTRLEWRYTWNEQDQLTRVDTPRRGSWAYGYDPYGRRVVKQRVDAGATDAGSMDVGSMDVGAMDVGAMEAAAMDEGGAHGSDTAAEHYRFIWDDDKIAEQIHTDASGRIRSITWDYLPGSFEPVSQTERIWHGEAGQSEYDELFFGIVTDQVGALAELVTPDGRVAWAAQTTLWGRRVAPTVTPHGYSPLGLPGQYHDEESGLAYNLFRYYDPATGRYLSGDPLGQEAGANPHGYVPNPMAWLDPYGLVGTRPKTRVPVGEGGYYKGLQPANFPATHARTSTEYEINHVPPQAAYKGILDLGSGNRVPYGPAIRMEYDDHRKLKSTDPGLTGDAYRAKLRTLVQQGKFDEAMKMDLDDIRKKYPGKYDAAINEMIKSMKKNTKLTDALKAKNWKIRYCKLK</sequence>
<evidence type="ECO:0000256" key="2">
    <source>
        <dbReference type="SAM" id="MobiDB-lite"/>
    </source>
</evidence>
<dbReference type="RefSeq" id="WP_212531285.1">
    <property type="nucleotide sequence ID" value="NZ_JAGSOG010000163.1"/>
</dbReference>
<dbReference type="Proteomes" id="UP000675781">
    <property type="component" value="Unassembled WGS sequence"/>
</dbReference>
<name>A0A941EUV1_9ACTN</name>
<dbReference type="Pfam" id="PF20148">
    <property type="entry name" value="DUF6531"/>
    <property type="match status" value="1"/>
</dbReference>
<dbReference type="InterPro" id="IPR022385">
    <property type="entry name" value="Rhs_assc_core"/>
</dbReference>
<dbReference type="Pfam" id="PF25023">
    <property type="entry name" value="TEN_YD-shell"/>
    <property type="match status" value="2"/>
</dbReference>
<gene>
    <name evidence="5" type="ORF">KDL01_26260</name>
</gene>
<dbReference type="NCBIfam" id="TIGR03696">
    <property type="entry name" value="Rhs_assc_core"/>
    <property type="match status" value="1"/>
</dbReference>
<keyword evidence="1" id="KW-0677">Repeat</keyword>
<feature type="domain" description="Teneurin-like YD-shell" evidence="4">
    <location>
        <begin position="661"/>
        <end position="828"/>
    </location>
</feature>
<accession>A0A941EUV1</accession>
<comment type="caution">
    <text evidence="5">The sequence shown here is derived from an EMBL/GenBank/DDBJ whole genome shotgun (WGS) entry which is preliminary data.</text>
</comment>
<dbReference type="InterPro" id="IPR031325">
    <property type="entry name" value="RHS_repeat"/>
</dbReference>